<comment type="function">
    <text evidence="6">As a component of the decapping complex, involved in the degradation of mRNAs. Promotes P-body formation. Translational repressor.</text>
</comment>
<dbReference type="Pfam" id="PF09532">
    <property type="entry name" value="FDF"/>
    <property type="match status" value="1"/>
</dbReference>
<dbReference type="Gramene" id="Zm00001eb281450_T005">
    <property type="protein sequence ID" value="Zm00001eb281450_P005"/>
    <property type="gene ID" value="Zm00001eb281450"/>
</dbReference>
<organism evidence="14 15">
    <name type="scientific">Zea mays</name>
    <name type="common">Maize</name>
    <dbReference type="NCBI Taxonomy" id="4577"/>
    <lineage>
        <taxon>Eukaryota</taxon>
        <taxon>Viridiplantae</taxon>
        <taxon>Streptophyta</taxon>
        <taxon>Embryophyta</taxon>
        <taxon>Tracheophyta</taxon>
        <taxon>Spermatophyta</taxon>
        <taxon>Magnoliopsida</taxon>
        <taxon>Liliopsida</taxon>
        <taxon>Poales</taxon>
        <taxon>Poaceae</taxon>
        <taxon>PACMAD clade</taxon>
        <taxon>Panicoideae</taxon>
        <taxon>Andropogonodae</taxon>
        <taxon>Andropogoneae</taxon>
        <taxon>Tripsacinae</taxon>
        <taxon>Zea</taxon>
    </lineage>
</organism>
<dbReference type="EnsemblPlants" id="Zm00001eb281450_T005">
    <property type="protein sequence ID" value="Zm00001eb281450_P005"/>
    <property type="gene ID" value="Zm00001eb281450"/>
</dbReference>
<dbReference type="Proteomes" id="UP000007305">
    <property type="component" value="Chromosome 6"/>
</dbReference>
<feature type="domain" description="DFDF" evidence="10">
    <location>
        <begin position="168"/>
        <end position="204"/>
    </location>
</feature>
<dbReference type="Gene3D" id="2.30.30.100">
    <property type="match status" value="1"/>
</dbReference>
<feature type="domain" description="Sm" evidence="13">
    <location>
        <begin position="7"/>
        <end position="90"/>
    </location>
</feature>
<dbReference type="InterPro" id="IPR047575">
    <property type="entry name" value="Sm"/>
</dbReference>
<keyword evidence="3" id="KW-0963">Cytoplasm</keyword>
<dbReference type="PROSITE" id="PS52002">
    <property type="entry name" value="SM"/>
    <property type="match status" value="1"/>
</dbReference>
<reference evidence="15" key="1">
    <citation type="journal article" date="2009" name="Science">
        <title>The B73 maize genome: complexity, diversity, and dynamics.</title>
        <authorList>
            <person name="Schnable P.S."/>
            <person name="Ware D."/>
            <person name="Fulton R.S."/>
            <person name="Stein J.C."/>
            <person name="Wei F."/>
            <person name="Pasternak S."/>
            <person name="Liang C."/>
            <person name="Zhang J."/>
            <person name="Fulton L."/>
            <person name="Graves T.A."/>
            <person name="Minx P."/>
            <person name="Reily A.D."/>
            <person name="Courtney L."/>
            <person name="Kruchowski S.S."/>
            <person name="Tomlinson C."/>
            <person name="Strong C."/>
            <person name="Delehaunty K."/>
            <person name="Fronick C."/>
            <person name="Courtney B."/>
            <person name="Rock S.M."/>
            <person name="Belter E."/>
            <person name="Du F."/>
            <person name="Kim K."/>
            <person name="Abbott R.M."/>
            <person name="Cotton M."/>
            <person name="Levy A."/>
            <person name="Marchetto P."/>
            <person name="Ochoa K."/>
            <person name="Jackson S.M."/>
            <person name="Gillam B."/>
            <person name="Chen W."/>
            <person name="Yan L."/>
            <person name="Higginbotham J."/>
            <person name="Cardenas M."/>
            <person name="Waligorski J."/>
            <person name="Applebaum E."/>
            <person name="Phelps L."/>
            <person name="Falcone J."/>
            <person name="Kanchi K."/>
            <person name="Thane T."/>
            <person name="Scimone A."/>
            <person name="Thane N."/>
            <person name="Henke J."/>
            <person name="Wang T."/>
            <person name="Ruppert J."/>
            <person name="Shah N."/>
            <person name="Rotter K."/>
            <person name="Hodges J."/>
            <person name="Ingenthron E."/>
            <person name="Cordes M."/>
            <person name="Kohlberg S."/>
            <person name="Sgro J."/>
            <person name="Delgado B."/>
            <person name="Mead K."/>
            <person name="Chinwalla A."/>
            <person name="Leonard S."/>
            <person name="Crouse K."/>
            <person name="Collura K."/>
            <person name="Kudrna D."/>
            <person name="Currie J."/>
            <person name="He R."/>
            <person name="Angelova A."/>
            <person name="Rajasekar S."/>
            <person name="Mueller T."/>
            <person name="Lomeli R."/>
            <person name="Scara G."/>
            <person name="Ko A."/>
            <person name="Delaney K."/>
            <person name="Wissotski M."/>
            <person name="Lopez G."/>
            <person name="Campos D."/>
            <person name="Braidotti M."/>
            <person name="Ashley E."/>
            <person name="Golser W."/>
            <person name="Kim H."/>
            <person name="Lee S."/>
            <person name="Lin J."/>
            <person name="Dujmic Z."/>
            <person name="Kim W."/>
            <person name="Talag J."/>
            <person name="Zuccolo A."/>
            <person name="Fan C."/>
            <person name="Sebastian A."/>
            <person name="Kramer M."/>
            <person name="Spiegel L."/>
            <person name="Nascimento L."/>
            <person name="Zutavern T."/>
            <person name="Miller B."/>
            <person name="Ambroise C."/>
            <person name="Muller S."/>
            <person name="Spooner W."/>
            <person name="Narechania A."/>
            <person name="Ren L."/>
            <person name="Wei S."/>
            <person name="Kumari S."/>
            <person name="Faga B."/>
            <person name="Levy M.J."/>
            <person name="McMahan L."/>
            <person name="Van Buren P."/>
            <person name="Vaughn M.W."/>
            <person name="Ying K."/>
            <person name="Yeh C.-T."/>
            <person name="Emrich S.J."/>
            <person name="Jia Y."/>
            <person name="Kalyanaraman A."/>
            <person name="Hsia A.-P."/>
            <person name="Barbazuk W.B."/>
            <person name="Baucom R.S."/>
            <person name="Brutnell T.P."/>
            <person name="Carpita N.C."/>
            <person name="Chaparro C."/>
            <person name="Chia J.-M."/>
            <person name="Deragon J.-M."/>
            <person name="Estill J.C."/>
            <person name="Fu Y."/>
            <person name="Jeddeloh J.A."/>
            <person name="Han Y."/>
            <person name="Lee H."/>
            <person name="Li P."/>
            <person name="Lisch D.R."/>
            <person name="Liu S."/>
            <person name="Liu Z."/>
            <person name="Nagel D.H."/>
            <person name="McCann M.C."/>
            <person name="SanMiguel P."/>
            <person name="Myers A.M."/>
            <person name="Nettleton D."/>
            <person name="Nguyen J."/>
            <person name="Penning B.W."/>
            <person name="Ponnala L."/>
            <person name="Schneider K.L."/>
            <person name="Schwartz D.C."/>
            <person name="Sharma A."/>
            <person name="Soderlund C."/>
            <person name="Springer N.M."/>
            <person name="Sun Q."/>
            <person name="Wang H."/>
            <person name="Waterman M."/>
            <person name="Westerman R."/>
            <person name="Wolfgruber T.K."/>
            <person name="Yang L."/>
            <person name="Yu Y."/>
            <person name="Zhang L."/>
            <person name="Zhou S."/>
            <person name="Zhu Q."/>
            <person name="Bennetzen J.L."/>
            <person name="Dawe R.K."/>
            <person name="Jiang J."/>
            <person name="Jiang N."/>
            <person name="Presting G.G."/>
            <person name="Wessler S.R."/>
            <person name="Aluru S."/>
            <person name="Martienssen R.A."/>
            <person name="Clifton S.W."/>
            <person name="McCombie W.R."/>
            <person name="Wing R.A."/>
            <person name="Wilson R.K."/>
        </authorList>
    </citation>
    <scope>NUCLEOTIDE SEQUENCE [LARGE SCALE GENOMIC DNA]</scope>
    <source>
        <strain evidence="15">cv. B73</strain>
    </source>
</reference>
<dbReference type="FunFam" id="2.30.30.100:FF:000033">
    <property type="entry name" value="Trailer hitch, isoform C"/>
    <property type="match status" value="1"/>
</dbReference>
<dbReference type="GO" id="GO:0006397">
    <property type="term" value="P:mRNA processing"/>
    <property type="evidence" value="ECO:0007669"/>
    <property type="project" value="UniProtKB-KW"/>
</dbReference>
<dbReference type="GO" id="GO:0000932">
    <property type="term" value="C:P-body"/>
    <property type="evidence" value="ECO:0007669"/>
    <property type="project" value="UniProtKB-SubCell"/>
</dbReference>
<dbReference type="PROSITE" id="PS51536">
    <property type="entry name" value="TFG"/>
    <property type="match status" value="1"/>
</dbReference>
<keyword evidence="15" id="KW-1185">Reference proteome</keyword>
<evidence type="ECO:0000313" key="14">
    <source>
        <dbReference type="EnsemblPlants" id="Zm00001eb281450_P005"/>
    </source>
</evidence>
<reference evidence="14" key="2">
    <citation type="submission" date="2019-07" db="EMBL/GenBank/DDBJ databases">
        <authorList>
            <person name="Seetharam A."/>
            <person name="Woodhouse M."/>
            <person name="Cannon E."/>
        </authorList>
    </citation>
    <scope>NUCLEOTIDE SEQUENCE [LARGE SCALE GENOMIC DNA]</scope>
    <source>
        <strain evidence="14">cv. B73</strain>
    </source>
</reference>
<evidence type="ECO:0000259" key="11">
    <source>
        <dbReference type="PROSITE" id="PS51513"/>
    </source>
</evidence>
<protein>
    <recommendedName>
        <fullName evidence="17">Protein decapping 5</fullName>
    </recommendedName>
</protein>
<dbReference type="InterPro" id="IPR010920">
    <property type="entry name" value="LSM_dom_sf"/>
</dbReference>
<keyword evidence="16" id="KW-1267">Proteomics identification</keyword>
<comment type="subcellular location">
    <subcellularLocation>
        <location evidence="1">Cytoplasm</location>
        <location evidence="1">P-body</location>
    </subcellularLocation>
</comment>
<dbReference type="CDD" id="cd01736">
    <property type="entry name" value="LSm14_N"/>
    <property type="match status" value="1"/>
</dbReference>
<feature type="domain" description="TFG box profile" evidence="12">
    <location>
        <begin position="253"/>
        <end position="273"/>
    </location>
</feature>
<dbReference type="OrthoDB" id="21539at2759"/>
<dbReference type="SMART" id="SM01271">
    <property type="entry name" value="LSM14"/>
    <property type="match status" value="1"/>
</dbReference>
<dbReference type="SMART" id="SM01199">
    <property type="entry name" value="FDF"/>
    <property type="match status" value="1"/>
</dbReference>
<feature type="short sequence motif" description="TFG box" evidence="8">
    <location>
        <begin position="253"/>
        <end position="273"/>
    </location>
</feature>
<feature type="region of interest" description="Disordered" evidence="9">
    <location>
        <begin position="122"/>
        <end position="142"/>
    </location>
</feature>
<keyword evidence="4" id="KW-0678">Repressor</keyword>
<evidence type="ECO:0000256" key="9">
    <source>
        <dbReference type="SAM" id="MobiDB-lite"/>
    </source>
</evidence>
<dbReference type="PANTHER" id="PTHR13586">
    <property type="entry name" value="SCD6 PROTEIN-RELATED"/>
    <property type="match status" value="1"/>
</dbReference>
<dbReference type="AlphaFoldDB" id="A0A804Q007"/>
<dbReference type="InterPro" id="IPR025768">
    <property type="entry name" value="TFG_box"/>
</dbReference>
<evidence type="ECO:0000259" key="12">
    <source>
        <dbReference type="PROSITE" id="PS51536"/>
    </source>
</evidence>
<evidence type="ECO:0000256" key="2">
    <source>
        <dbReference type="ARBA" id="ARBA00010415"/>
    </source>
</evidence>
<dbReference type="PANTHER" id="PTHR13586:SF0">
    <property type="entry name" value="TRAILER HITCH, ISOFORM H"/>
    <property type="match status" value="1"/>
</dbReference>
<dbReference type="InterPro" id="IPR025609">
    <property type="entry name" value="Lsm14-like_N"/>
</dbReference>
<proteinExistence type="evidence at protein level"/>
<evidence type="ECO:0000256" key="4">
    <source>
        <dbReference type="ARBA" id="ARBA00022491"/>
    </source>
</evidence>
<dbReference type="PROSITE" id="PS51513">
    <property type="entry name" value="FFD"/>
    <property type="match status" value="1"/>
</dbReference>
<evidence type="ECO:0007829" key="16">
    <source>
        <dbReference type="PeptideAtlas" id="A0A804Q007"/>
    </source>
</evidence>
<dbReference type="GO" id="GO:0003723">
    <property type="term" value="F:RNA binding"/>
    <property type="evidence" value="ECO:0007669"/>
    <property type="project" value="InterPro"/>
</dbReference>
<gene>
    <name evidence="14" type="primary">LOC100272404</name>
</gene>
<dbReference type="InterPro" id="IPR025762">
    <property type="entry name" value="DFDF"/>
</dbReference>
<sequence length="316" mass="35124">MAAAAAAAAAAPESYIGSLISLMSKSEIRYEGVLYTINTEESSIGLKNVRSFGTEGRKKDGQQIPASDKIYEYILFRGSDIKDLQVKSSPPSQSATLHNDPAIIQVAMTNESKVAKQREWKAKQTVVGRPGNKEPLLPEPKSVFQKPVGVSSYVRYNSRGRGRGRGRGQSHPITKFTEDFDFMAMNEKFNKDEVWGHLGKRIGQLNDEPNGYEDDVIEDDEISPRKPEAKAVYVKDDFFDSLSCNQIDNGGRNGRVKFSEQRKIDTETFGDSARHRPMGIRGRGPRGGARGRGYYGIRGYGYTGRGRGYSYPNHQP</sequence>
<evidence type="ECO:0000256" key="6">
    <source>
        <dbReference type="ARBA" id="ARBA00059323"/>
    </source>
</evidence>
<reference evidence="14" key="3">
    <citation type="submission" date="2021-05" db="UniProtKB">
        <authorList>
            <consortium name="EnsemblPlants"/>
        </authorList>
    </citation>
    <scope>IDENTIFICATION</scope>
    <source>
        <strain evidence="14">cv. B73</strain>
    </source>
</reference>
<evidence type="ECO:0000256" key="3">
    <source>
        <dbReference type="ARBA" id="ARBA00022490"/>
    </source>
</evidence>
<evidence type="ECO:0000313" key="15">
    <source>
        <dbReference type="Proteomes" id="UP000007305"/>
    </source>
</evidence>
<feature type="short sequence motif" description="FFD box" evidence="7">
    <location>
        <begin position="231"/>
        <end position="246"/>
    </location>
</feature>
<feature type="compositionally biased region" description="Gly residues" evidence="9">
    <location>
        <begin position="281"/>
        <end position="295"/>
    </location>
</feature>
<feature type="domain" description="FFD box profile" evidence="11">
    <location>
        <begin position="231"/>
        <end position="246"/>
    </location>
</feature>
<dbReference type="Pfam" id="PF12701">
    <property type="entry name" value="LSM14"/>
    <property type="match status" value="1"/>
</dbReference>
<evidence type="ECO:0000256" key="1">
    <source>
        <dbReference type="ARBA" id="ARBA00004201"/>
    </source>
</evidence>
<name>A0A804Q007_MAIZE</name>
<evidence type="ECO:0000259" key="10">
    <source>
        <dbReference type="PROSITE" id="PS51512"/>
    </source>
</evidence>
<dbReference type="InterPro" id="IPR019050">
    <property type="entry name" value="FDF_dom"/>
</dbReference>
<accession>A0A804Q007</accession>
<dbReference type="InterPro" id="IPR025761">
    <property type="entry name" value="FFD_box"/>
</dbReference>
<evidence type="ECO:0000256" key="8">
    <source>
        <dbReference type="PROSITE-ProRule" id="PRU00869"/>
    </source>
</evidence>
<evidence type="ECO:0000256" key="5">
    <source>
        <dbReference type="ARBA" id="ARBA00022664"/>
    </source>
</evidence>
<evidence type="ECO:0000256" key="7">
    <source>
        <dbReference type="PROSITE-ProRule" id="PRU00846"/>
    </source>
</evidence>
<feature type="region of interest" description="Disordered" evidence="9">
    <location>
        <begin position="271"/>
        <end position="295"/>
    </location>
</feature>
<evidence type="ECO:0008006" key="17">
    <source>
        <dbReference type="Google" id="ProtNLM"/>
    </source>
</evidence>
<dbReference type="SUPFAM" id="SSF50182">
    <property type="entry name" value="Sm-like ribonucleoproteins"/>
    <property type="match status" value="1"/>
</dbReference>
<keyword evidence="5" id="KW-0507">mRNA processing</keyword>
<dbReference type="PROSITE" id="PS51512">
    <property type="entry name" value="DFDF"/>
    <property type="match status" value="1"/>
</dbReference>
<evidence type="ECO:0000259" key="13">
    <source>
        <dbReference type="PROSITE" id="PS52002"/>
    </source>
</evidence>
<comment type="similarity">
    <text evidence="2">Belongs to the LSM14 family.</text>
</comment>